<dbReference type="InterPro" id="IPR007313">
    <property type="entry name" value="FxsA"/>
</dbReference>
<dbReference type="PANTHER" id="PTHR35335">
    <property type="entry name" value="UPF0716 PROTEIN FXSA"/>
    <property type="match status" value="1"/>
</dbReference>
<dbReference type="GO" id="GO:0016020">
    <property type="term" value="C:membrane"/>
    <property type="evidence" value="ECO:0007669"/>
    <property type="project" value="InterPro"/>
</dbReference>
<dbReference type="AlphaFoldDB" id="A0A1W1WE15"/>
<dbReference type="Pfam" id="PF04186">
    <property type="entry name" value="FxsA"/>
    <property type="match status" value="1"/>
</dbReference>
<dbReference type="NCBIfam" id="NF008528">
    <property type="entry name" value="PRK11463.1-2"/>
    <property type="match status" value="1"/>
</dbReference>
<accession>A0A1W1WE15</accession>
<sequence>MLKRLLALFLVVPLVELFLLFLIAHYLGWGWTIGITLVSSLLGAYLAKISGKQWWETVKREWASEGFPVHRLGEGALLLISMAFMITPGPLTGIIGLLFMIPKVRLGAARLIARWVSNRFLERLWR</sequence>
<evidence type="ECO:0000313" key="2">
    <source>
        <dbReference type="EMBL" id="SMC04541.1"/>
    </source>
</evidence>
<dbReference type="EMBL" id="FWWY01000001">
    <property type="protein sequence ID" value="SMC04541.1"/>
    <property type="molecule type" value="Genomic_DNA"/>
</dbReference>
<keyword evidence="1" id="KW-1133">Transmembrane helix</keyword>
<dbReference type="PANTHER" id="PTHR35335:SF1">
    <property type="entry name" value="UPF0716 PROTEIN FXSA"/>
    <property type="match status" value="1"/>
</dbReference>
<keyword evidence="1" id="KW-0812">Transmembrane</keyword>
<proteinExistence type="predicted"/>
<name>A0A1W1WE15_SULTA</name>
<gene>
    <name evidence="2" type="ORF">SAMN00768000_1711</name>
</gene>
<keyword evidence="3" id="KW-1185">Reference proteome</keyword>
<dbReference type="OrthoDB" id="9792788at2"/>
<protein>
    <submittedName>
        <fullName evidence="2">UPF0716 protein FxsA</fullName>
    </submittedName>
</protein>
<reference evidence="3" key="1">
    <citation type="submission" date="2017-04" db="EMBL/GenBank/DDBJ databases">
        <authorList>
            <person name="Varghese N."/>
            <person name="Submissions S."/>
        </authorList>
    </citation>
    <scope>NUCLEOTIDE SEQUENCE [LARGE SCALE GENOMIC DNA]</scope>
    <source>
        <strain evidence="3">DSM 9293</strain>
    </source>
</reference>
<evidence type="ECO:0000313" key="3">
    <source>
        <dbReference type="Proteomes" id="UP000192660"/>
    </source>
</evidence>
<dbReference type="STRING" id="28034.BFX07_00865"/>
<feature type="transmembrane region" description="Helical" evidence="1">
    <location>
        <begin position="76"/>
        <end position="101"/>
    </location>
</feature>
<feature type="transmembrane region" description="Helical" evidence="1">
    <location>
        <begin position="5"/>
        <end position="23"/>
    </location>
</feature>
<dbReference type="RefSeq" id="WP_020375736.1">
    <property type="nucleotide sequence ID" value="NZ_FWWY01000001.1"/>
</dbReference>
<keyword evidence="1" id="KW-0472">Membrane</keyword>
<evidence type="ECO:0000256" key="1">
    <source>
        <dbReference type="SAM" id="Phobius"/>
    </source>
</evidence>
<dbReference type="Proteomes" id="UP000192660">
    <property type="component" value="Unassembled WGS sequence"/>
</dbReference>
<organism evidence="2 3">
    <name type="scientific">Sulfobacillus thermosulfidooxidans (strain DSM 9293 / VKM B-1269 / AT-1)</name>
    <dbReference type="NCBI Taxonomy" id="929705"/>
    <lineage>
        <taxon>Bacteria</taxon>
        <taxon>Bacillati</taxon>
        <taxon>Bacillota</taxon>
        <taxon>Clostridia</taxon>
        <taxon>Eubacteriales</taxon>
        <taxon>Clostridiales Family XVII. Incertae Sedis</taxon>
        <taxon>Sulfobacillus</taxon>
    </lineage>
</organism>